<evidence type="ECO:0000313" key="2">
    <source>
        <dbReference type="Proteomes" id="UP001054889"/>
    </source>
</evidence>
<dbReference type="AlphaFoldDB" id="A0AAV5G2N9"/>
<dbReference type="EMBL" id="BQKI01000283">
    <property type="protein sequence ID" value="GJN41312.1"/>
    <property type="molecule type" value="Genomic_DNA"/>
</dbReference>
<organism evidence="1 2">
    <name type="scientific">Eleusine coracana subsp. coracana</name>
    <dbReference type="NCBI Taxonomy" id="191504"/>
    <lineage>
        <taxon>Eukaryota</taxon>
        <taxon>Viridiplantae</taxon>
        <taxon>Streptophyta</taxon>
        <taxon>Embryophyta</taxon>
        <taxon>Tracheophyta</taxon>
        <taxon>Spermatophyta</taxon>
        <taxon>Magnoliopsida</taxon>
        <taxon>Liliopsida</taxon>
        <taxon>Poales</taxon>
        <taxon>Poaceae</taxon>
        <taxon>PACMAD clade</taxon>
        <taxon>Chloridoideae</taxon>
        <taxon>Cynodonteae</taxon>
        <taxon>Eleusininae</taxon>
        <taxon>Eleusine</taxon>
    </lineage>
</organism>
<keyword evidence="2" id="KW-1185">Reference proteome</keyword>
<comment type="caution">
    <text evidence="1">The sequence shown here is derived from an EMBL/GenBank/DDBJ whole genome shotgun (WGS) entry which is preliminary data.</text>
</comment>
<name>A0AAV5G2N9_ELECO</name>
<reference evidence="1" key="1">
    <citation type="journal article" date="2018" name="DNA Res.">
        <title>Multiple hybrid de novo genome assembly of finger millet, an orphan allotetraploid crop.</title>
        <authorList>
            <person name="Hatakeyama M."/>
            <person name="Aluri S."/>
            <person name="Balachadran M.T."/>
            <person name="Sivarajan S.R."/>
            <person name="Patrignani A."/>
            <person name="Gruter S."/>
            <person name="Poveda L."/>
            <person name="Shimizu-Inatsugi R."/>
            <person name="Baeten J."/>
            <person name="Francoijs K.J."/>
            <person name="Nataraja K.N."/>
            <person name="Reddy Y.A.N."/>
            <person name="Phadnis S."/>
            <person name="Ravikumar R.L."/>
            <person name="Schlapbach R."/>
            <person name="Sreeman S.M."/>
            <person name="Shimizu K.K."/>
        </authorList>
    </citation>
    <scope>NUCLEOTIDE SEQUENCE</scope>
</reference>
<accession>A0AAV5G2N9</accession>
<protein>
    <submittedName>
        <fullName evidence="1">Uncharacterized protein</fullName>
    </submittedName>
</protein>
<evidence type="ECO:0000313" key="1">
    <source>
        <dbReference type="EMBL" id="GJN41312.1"/>
    </source>
</evidence>
<gene>
    <name evidence="1" type="primary">gn00666</name>
    <name evidence="1" type="ORF">PR202_gn00666</name>
</gene>
<dbReference type="Proteomes" id="UP001054889">
    <property type="component" value="Unassembled WGS sequence"/>
</dbReference>
<reference evidence="1" key="2">
    <citation type="submission" date="2021-12" db="EMBL/GenBank/DDBJ databases">
        <title>Resequencing data analysis of finger millet.</title>
        <authorList>
            <person name="Hatakeyama M."/>
            <person name="Aluri S."/>
            <person name="Balachadran M.T."/>
            <person name="Sivarajan S.R."/>
            <person name="Poveda L."/>
            <person name="Shimizu-Inatsugi R."/>
            <person name="Schlapbach R."/>
            <person name="Sreeman S.M."/>
            <person name="Shimizu K.K."/>
        </authorList>
    </citation>
    <scope>NUCLEOTIDE SEQUENCE</scope>
</reference>
<proteinExistence type="predicted"/>
<sequence length="94" mass="10806">MSWIYLRHHNKRLQVNVLWKKIALRKYETSVLNNLPEIHKLELVPKGTEDSVALPGCLEAFLKEEPLGPEDMWVLPLLQNASTSDEEIRSLEAA</sequence>